<sequence length="405" mass="42839">MKCQPLLTSAAVLGLCSLATAKIDTFSPEGQPGIYYSVTVPEETVSSGSGSVLFQIRAPTTFEWVALGQGTRMAGADIFVLYSASSQNVTISPRSGVGHVQPEYNPQAEVSLLEGTGIEDGVMTANVRCDSCRFSPSSSWIFAYKGGQPLDSESPEANINFHDDFGGTSIDLSNAVTTLENPFLDYDASSPSNQPNEVGGDAGNGDTILIAHGFIMSIAFVLLFPSFGLITAIPVPGIIVKAHAPLQILALSLAIAGMGLGIKLGKDNDLLEEPHPVLGLVVLGLLILFQPAMGLLQHLHFRRTGGKSIFAHGHRWLGRVMIIVGIVNGGLGFRLAGIGNPNTPRSAVIAYSVIGGVLGLIYVAVQLFRAVKDRGDDGNQNMGGPTVQRRRQPQSDELLNRDNSC</sequence>
<keyword evidence="4" id="KW-0249">Electron transport</keyword>
<evidence type="ECO:0000313" key="12">
    <source>
        <dbReference type="EMBL" id="KAL2869423.1"/>
    </source>
</evidence>
<dbReference type="EMBL" id="JBFXLQ010000009">
    <property type="protein sequence ID" value="KAL2869423.1"/>
    <property type="molecule type" value="Genomic_DNA"/>
</dbReference>
<evidence type="ECO:0000256" key="7">
    <source>
        <dbReference type="SAM" id="MobiDB-lite"/>
    </source>
</evidence>
<organism evidence="12 13">
    <name type="scientific">Aspergillus lucknowensis</name>
    <dbReference type="NCBI Taxonomy" id="176173"/>
    <lineage>
        <taxon>Eukaryota</taxon>
        <taxon>Fungi</taxon>
        <taxon>Dikarya</taxon>
        <taxon>Ascomycota</taxon>
        <taxon>Pezizomycotina</taxon>
        <taxon>Eurotiomycetes</taxon>
        <taxon>Eurotiomycetidae</taxon>
        <taxon>Eurotiales</taxon>
        <taxon>Aspergillaceae</taxon>
        <taxon>Aspergillus</taxon>
        <taxon>Aspergillus subgen. Nidulantes</taxon>
    </lineage>
</organism>
<dbReference type="CDD" id="cd09630">
    <property type="entry name" value="CDH_like_cytochrome"/>
    <property type="match status" value="1"/>
</dbReference>
<dbReference type="SMART" id="SM00665">
    <property type="entry name" value="B561"/>
    <property type="match status" value="1"/>
</dbReference>
<keyword evidence="6 8" id="KW-0472">Membrane</keyword>
<evidence type="ECO:0000256" key="2">
    <source>
        <dbReference type="ARBA" id="ARBA00022448"/>
    </source>
</evidence>
<dbReference type="CDD" id="cd08760">
    <property type="entry name" value="Cyt_b561_FRRS1_like"/>
    <property type="match status" value="1"/>
</dbReference>
<keyword evidence="13" id="KW-1185">Reference proteome</keyword>
<feature type="transmembrane region" description="Helical" evidence="8">
    <location>
        <begin position="246"/>
        <end position="265"/>
    </location>
</feature>
<accession>A0ABR4LY06</accession>
<gene>
    <name evidence="12" type="ORF">BJX67DRAFT_391955</name>
</gene>
<dbReference type="InterPro" id="IPR015920">
    <property type="entry name" value="Cellobiose_DH-like_cyt"/>
</dbReference>
<reference evidence="12 13" key="1">
    <citation type="submission" date="2024-07" db="EMBL/GenBank/DDBJ databases">
        <title>Section-level genome sequencing and comparative genomics of Aspergillus sections Usti and Cavernicolus.</title>
        <authorList>
            <consortium name="Lawrence Berkeley National Laboratory"/>
            <person name="Nybo J.L."/>
            <person name="Vesth T.C."/>
            <person name="Theobald S."/>
            <person name="Frisvad J.C."/>
            <person name="Larsen T.O."/>
            <person name="Kjaerboelling I."/>
            <person name="Rothschild-Mancinelli K."/>
            <person name="Lyhne E.K."/>
            <person name="Kogle M.E."/>
            <person name="Barry K."/>
            <person name="Clum A."/>
            <person name="Na H."/>
            <person name="Ledsgaard L."/>
            <person name="Lin J."/>
            <person name="Lipzen A."/>
            <person name="Kuo A."/>
            <person name="Riley R."/>
            <person name="Mondo S."/>
            <person name="Labutti K."/>
            <person name="Haridas S."/>
            <person name="Pangalinan J."/>
            <person name="Salamov A.A."/>
            <person name="Simmons B.A."/>
            <person name="Magnuson J.K."/>
            <person name="Chen J."/>
            <person name="Drula E."/>
            <person name="Henrissat B."/>
            <person name="Wiebenga A."/>
            <person name="Lubbers R.J."/>
            <person name="Gomes A.C."/>
            <person name="Macurrencykelacurrency M.R."/>
            <person name="Stajich J."/>
            <person name="Grigoriev I.V."/>
            <person name="Mortensen U.H."/>
            <person name="De Vries R.P."/>
            <person name="Baker S.E."/>
            <person name="Andersen M.R."/>
        </authorList>
    </citation>
    <scope>NUCLEOTIDE SEQUENCE [LARGE SCALE GENOMIC DNA]</scope>
    <source>
        <strain evidence="12 13">CBS 449.75</strain>
    </source>
</reference>
<feature type="chain" id="PRO_5046224708" description="CBD9-like protein" evidence="9">
    <location>
        <begin position="22"/>
        <end position="405"/>
    </location>
</feature>
<keyword evidence="2" id="KW-0813">Transport</keyword>
<keyword evidence="9" id="KW-0732">Signal</keyword>
<dbReference type="PANTHER" id="PTHR47797">
    <property type="entry name" value="DEHYDROGENASE, PUTATIVE (AFU_ORTHOLOGUE AFUA_8G05805)-RELATED"/>
    <property type="match status" value="1"/>
</dbReference>
<feature type="region of interest" description="Disordered" evidence="7">
    <location>
        <begin position="376"/>
        <end position="405"/>
    </location>
</feature>
<feature type="domain" description="DOMON" evidence="10">
    <location>
        <begin position="64"/>
        <end position="145"/>
    </location>
</feature>
<comment type="subcellular location">
    <subcellularLocation>
        <location evidence="1">Membrane</location>
    </subcellularLocation>
</comment>
<evidence type="ECO:0000256" key="1">
    <source>
        <dbReference type="ARBA" id="ARBA00004370"/>
    </source>
</evidence>
<dbReference type="SUPFAM" id="SSF49344">
    <property type="entry name" value="CBD9-like"/>
    <property type="match status" value="1"/>
</dbReference>
<keyword evidence="5 8" id="KW-1133">Transmembrane helix</keyword>
<feature type="signal peptide" evidence="9">
    <location>
        <begin position="1"/>
        <end position="21"/>
    </location>
</feature>
<evidence type="ECO:0000256" key="3">
    <source>
        <dbReference type="ARBA" id="ARBA00022692"/>
    </source>
</evidence>
<evidence type="ECO:0000259" key="11">
    <source>
        <dbReference type="SMART" id="SM00665"/>
    </source>
</evidence>
<feature type="transmembrane region" description="Helical" evidence="8">
    <location>
        <begin position="214"/>
        <end position="239"/>
    </location>
</feature>
<keyword evidence="3 8" id="KW-0812">Transmembrane</keyword>
<dbReference type="InterPro" id="IPR005018">
    <property type="entry name" value="DOMON_domain"/>
</dbReference>
<feature type="transmembrane region" description="Helical" evidence="8">
    <location>
        <begin position="277"/>
        <end position="296"/>
    </location>
</feature>
<evidence type="ECO:0000256" key="6">
    <source>
        <dbReference type="ARBA" id="ARBA00023136"/>
    </source>
</evidence>
<evidence type="ECO:0000256" key="5">
    <source>
        <dbReference type="ARBA" id="ARBA00022989"/>
    </source>
</evidence>
<comment type="caution">
    <text evidence="12">The sequence shown here is derived from an EMBL/GenBank/DDBJ whole genome shotgun (WGS) entry which is preliminary data.</text>
</comment>
<dbReference type="InterPro" id="IPR006593">
    <property type="entry name" value="Cyt_b561/ferric_Rdtase_TM"/>
</dbReference>
<evidence type="ECO:0000256" key="9">
    <source>
        <dbReference type="SAM" id="SignalP"/>
    </source>
</evidence>
<name>A0ABR4LY06_9EURO</name>
<dbReference type="Pfam" id="PF16010">
    <property type="entry name" value="CDH-cyt"/>
    <property type="match status" value="1"/>
</dbReference>
<evidence type="ECO:0000259" key="10">
    <source>
        <dbReference type="SMART" id="SM00664"/>
    </source>
</evidence>
<evidence type="ECO:0000256" key="8">
    <source>
        <dbReference type="SAM" id="Phobius"/>
    </source>
</evidence>
<evidence type="ECO:0000313" key="13">
    <source>
        <dbReference type="Proteomes" id="UP001610432"/>
    </source>
</evidence>
<feature type="domain" description="Cytochrome b561" evidence="11">
    <location>
        <begin position="211"/>
        <end position="333"/>
    </location>
</feature>
<dbReference type="GeneID" id="98149945"/>
<feature type="transmembrane region" description="Helical" evidence="8">
    <location>
        <begin position="348"/>
        <end position="365"/>
    </location>
</feature>
<dbReference type="PANTHER" id="PTHR47797:SF1">
    <property type="entry name" value="CYTOCHROME B561 DOMAIN-CONTAINING PROTEIN-RELATED"/>
    <property type="match status" value="1"/>
</dbReference>
<dbReference type="Gene3D" id="2.60.40.1210">
    <property type="entry name" value="Cellobiose dehydrogenase, cytochrome domain"/>
    <property type="match status" value="1"/>
</dbReference>
<dbReference type="SMART" id="SM00664">
    <property type="entry name" value="DoH"/>
    <property type="match status" value="1"/>
</dbReference>
<evidence type="ECO:0000256" key="4">
    <source>
        <dbReference type="ARBA" id="ARBA00022982"/>
    </source>
</evidence>
<feature type="transmembrane region" description="Helical" evidence="8">
    <location>
        <begin position="316"/>
        <end position="336"/>
    </location>
</feature>
<dbReference type="RefSeq" id="XP_070888402.1">
    <property type="nucleotide sequence ID" value="XM_071034873.1"/>
</dbReference>
<protein>
    <recommendedName>
        <fullName evidence="14">CBD9-like protein</fullName>
    </recommendedName>
</protein>
<dbReference type="Proteomes" id="UP001610432">
    <property type="component" value="Unassembled WGS sequence"/>
</dbReference>
<proteinExistence type="predicted"/>
<evidence type="ECO:0008006" key="14">
    <source>
        <dbReference type="Google" id="ProtNLM"/>
    </source>
</evidence>